<dbReference type="EMBL" id="CP009511">
    <property type="protein sequence ID" value="AKB61836.1"/>
    <property type="molecule type" value="Genomic_DNA"/>
</dbReference>
<evidence type="ECO:0000313" key="8">
    <source>
        <dbReference type="Proteomes" id="UP000033116"/>
    </source>
</evidence>
<keyword evidence="4 6" id="KW-1133">Transmembrane helix</keyword>
<gene>
    <name evidence="7" type="ORF">MSMAP_1851</name>
</gene>
<feature type="transmembrane region" description="Helical" evidence="6">
    <location>
        <begin position="20"/>
        <end position="36"/>
    </location>
</feature>
<feature type="transmembrane region" description="Helical" evidence="6">
    <location>
        <begin position="72"/>
        <end position="93"/>
    </location>
</feature>
<evidence type="ECO:0000256" key="2">
    <source>
        <dbReference type="ARBA" id="ARBA00009773"/>
    </source>
</evidence>
<comment type="subcellular location">
    <subcellularLocation>
        <location evidence="1">Membrane</location>
        <topology evidence="1">Multi-pass membrane protein</topology>
    </subcellularLocation>
</comment>
<name>A0A0E3LSI6_METMZ</name>
<feature type="transmembrane region" description="Helical" evidence="6">
    <location>
        <begin position="211"/>
        <end position="235"/>
    </location>
</feature>
<dbReference type="HOGENOM" id="CLU_031275_0_3_2"/>
<dbReference type="GO" id="GO:0016020">
    <property type="term" value="C:membrane"/>
    <property type="evidence" value="ECO:0007669"/>
    <property type="project" value="UniProtKB-SubCell"/>
</dbReference>
<proteinExistence type="inferred from homology"/>
<feature type="transmembrane region" description="Helical" evidence="6">
    <location>
        <begin position="146"/>
        <end position="169"/>
    </location>
</feature>
<dbReference type="Proteomes" id="UP000033116">
    <property type="component" value="Chromosome"/>
</dbReference>
<dbReference type="GeneID" id="24851612"/>
<sequence length="363" mass="39140">MVKGRSGDVNINTNAISTPARVLIYSTAAVLLTIGMKAISSILMPIFFSIFSYLIFAPLVRWLMRKRVPGKISVVLVILVFIFVFVGTTLLFANSLLQLSGRIPNYENQLTSILNSISIYLPEAGVSVESVLRDIAAFAFNVSGDIISGALNAGSTIALIVITTTFLLLDSAGAPVKMQKEGENQPVHISQYTELSRTVINYMLLRTETNLLGGIGTAILLLAGGIDFAVLWGLLFFLFGYIPYLGFYLAAIPPMLLGLFEYGLIGAVGVLVGITIINALVENVIFPSLAGKGLKLSPTLVFLSLFYWSFVLGAAGALIAVPLTIVVKIILESSEETRMIAKLMESSGTRDLDEKSTEENISE</sequence>
<organism evidence="7 8">
    <name type="scientific">Methanosarcina mazei SarPi</name>
    <dbReference type="NCBI Taxonomy" id="1434115"/>
    <lineage>
        <taxon>Archaea</taxon>
        <taxon>Methanobacteriati</taxon>
        <taxon>Methanobacteriota</taxon>
        <taxon>Stenosarchaea group</taxon>
        <taxon>Methanomicrobia</taxon>
        <taxon>Methanosarcinales</taxon>
        <taxon>Methanosarcinaceae</taxon>
        <taxon>Methanosarcina</taxon>
    </lineage>
</organism>
<evidence type="ECO:0000256" key="3">
    <source>
        <dbReference type="ARBA" id="ARBA00022692"/>
    </source>
</evidence>
<evidence type="ECO:0000313" key="7">
    <source>
        <dbReference type="EMBL" id="AKB61836.1"/>
    </source>
</evidence>
<evidence type="ECO:0000256" key="6">
    <source>
        <dbReference type="SAM" id="Phobius"/>
    </source>
</evidence>
<feature type="transmembrane region" description="Helical" evidence="6">
    <location>
        <begin position="42"/>
        <end position="60"/>
    </location>
</feature>
<feature type="transmembrane region" description="Helical" evidence="6">
    <location>
        <begin position="241"/>
        <end position="260"/>
    </location>
</feature>
<accession>A0A0E3LSI6</accession>
<dbReference type="InterPro" id="IPR002549">
    <property type="entry name" value="AI-2E-like"/>
</dbReference>
<evidence type="ECO:0000256" key="5">
    <source>
        <dbReference type="ARBA" id="ARBA00023136"/>
    </source>
</evidence>
<dbReference type="AlphaFoldDB" id="A0A0E3LSI6"/>
<feature type="transmembrane region" description="Helical" evidence="6">
    <location>
        <begin position="306"/>
        <end position="331"/>
    </location>
</feature>
<keyword evidence="5 6" id="KW-0472">Membrane</keyword>
<evidence type="ECO:0000256" key="1">
    <source>
        <dbReference type="ARBA" id="ARBA00004141"/>
    </source>
</evidence>
<dbReference type="PANTHER" id="PTHR21716:SF64">
    <property type="entry name" value="AI-2 TRANSPORT PROTEIN TQSA"/>
    <property type="match status" value="1"/>
</dbReference>
<dbReference type="RefSeq" id="WP_015412780.1">
    <property type="nucleotide sequence ID" value="NZ_CP009511.1"/>
</dbReference>
<keyword evidence="3 6" id="KW-0812">Transmembrane</keyword>
<reference evidence="7 8" key="1">
    <citation type="submission" date="2014-07" db="EMBL/GenBank/DDBJ databases">
        <title>Methanogenic archaea and the global carbon cycle.</title>
        <authorList>
            <person name="Henriksen J.R."/>
            <person name="Luke J."/>
            <person name="Reinhart S."/>
            <person name="Benedict M.N."/>
            <person name="Youngblut N.D."/>
            <person name="Metcalf M.E."/>
            <person name="Whitaker R.J."/>
            <person name="Metcalf W.W."/>
        </authorList>
    </citation>
    <scope>NUCLEOTIDE SEQUENCE [LARGE SCALE GENOMIC DNA]</scope>
    <source>
        <strain evidence="7 8">SarPi</strain>
    </source>
</reference>
<dbReference type="PANTHER" id="PTHR21716">
    <property type="entry name" value="TRANSMEMBRANE PROTEIN"/>
    <property type="match status" value="1"/>
</dbReference>
<feature type="transmembrane region" description="Helical" evidence="6">
    <location>
        <begin position="267"/>
        <end position="286"/>
    </location>
</feature>
<evidence type="ECO:0000256" key="4">
    <source>
        <dbReference type="ARBA" id="ARBA00022989"/>
    </source>
</evidence>
<dbReference type="GO" id="GO:0055085">
    <property type="term" value="P:transmembrane transport"/>
    <property type="evidence" value="ECO:0007669"/>
    <property type="project" value="TreeGrafter"/>
</dbReference>
<protein>
    <submittedName>
        <fullName evidence="7">Putative transport protein</fullName>
    </submittedName>
</protein>
<dbReference type="Pfam" id="PF01594">
    <property type="entry name" value="AI-2E_transport"/>
    <property type="match status" value="1"/>
</dbReference>
<comment type="similarity">
    <text evidence="2">Belongs to the autoinducer-2 exporter (AI-2E) (TC 2.A.86) family.</text>
</comment>
<dbReference type="PATRIC" id="fig|1434115.4.peg.2381"/>